<dbReference type="AlphaFoldDB" id="A0A176TGB6"/>
<dbReference type="Proteomes" id="UP000077280">
    <property type="component" value="Unassembled WGS sequence"/>
</dbReference>
<dbReference type="InterPro" id="IPR024760">
    <property type="entry name" value="HTH_dom_conjug_TS-like"/>
</dbReference>
<sequence length="70" mass="8168">MEPINLVPLILAAQSGDELAMADLLTRFNPLCVKYARYGRVRMSDDYYQELRICLVETIYKFNVQKFMTS</sequence>
<dbReference type="EMBL" id="WERX01000003">
    <property type="protein sequence ID" value="MDV7693563.1"/>
    <property type="molecule type" value="Genomic_DNA"/>
</dbReference>
<dbReference type="GO" id="GO:0003700">
    <property type="term" value="F:DNA-binding transcription factor activity"/>
    <property type="evidence" value="ECO:0007669"/>
    <property type="project" value="InterPro"/>
</dbReference>
<dbReference type="GeneID" id="93382066"/>
<evidence type="ECO:0000259" key="1">
    <source>
        <dbReference type="Pfam" id="PF12645"/>
    </source>
</evidence>
<gene>
    <name evidence="3" type="ORF">A7K95_10600</name>
    <name evidence="2" type="ORF">GA842_01455</name>
</gene>
<organism evidence="2 5">
    <name type="scientific">Pediococcus parvulus</name>
    <dbReference type="NCBI Taxonomy" id="54062"/>
    <lineage>
        <taxon>Bacteria</taxon>
        <taxon>Bacillati</taxon>
        <taxon>Bacillota</taxon>
        <taxon>Bacilli</taxon>
        <taxon>Lactobacillales</taxon>
        <taxon>Lactobacillaceae</taxon>
        <taxon>Pediococcus</taxon>
    </lineage>
</organism>
<dbReference type="Pfam" id="PF12645">
    <property type="entry name" value="HTH_16"/>
    <property type="match status" value="1"/>
</dbReference>
<dbReference type="OrthoDB" id="1856222at2"/>
<reference evidence="2" key="2">
    <citation type="submission" date="2019-10" db="EMBL/GenBank/DDBJ databases">
        <title>Malate fermentation in French cider.</title>
        <authorList>
            <person name="Cousin F.J."/>
            <person name="Medina Fernandez S."/>
            <person name="Misery B."/>
            <person name="Laplace J.-M."/>
            <person name="Cretenet M."/>
        </authorList>
    </citation>
    <scope>NUCLEOTIDE SEQUENCE</scope>
    <source>
        <strain evidence="2">UCMA15901</strain>
    </source>
</reference>
<reference evidence="3 4" key="1">
    <citation type="submission" date="2016-05" db="EMBL/GenBank/DDBJ databases">
        <title>Draft genome sequence of Pediococcus parvulus 2.6, a probiotic beta-glucan producer strain.</title>
        <authorList>
            <person name="Mohedano M.L."/>
            <person name="Perez-Ramos A."/>
            <person name="Duenas M.T."/>
            <person name="Lamontanara A."/>
            <person name="Orru L."/>
            <person name="Spano G."/>
            <person name="Capozzi V."/>
            <person name="Lopez P."/>
        </authorList>
    </citation>
    <scope>NUCLEOTIDE SEQUENCE [LARGE SCALE GENOMIC DNA]</scope>
    <source>
        <strain evidence="3 4">2.6</strain>
    </source>
</reference>
<accession>A0A176TGB6</accession>
<protein>
    <submittedName>
        <fullName evidence="2">Helix-turn-helix domain-containing protein</fullName>
    </submittedName>
</protein>
<evidence type="ECO:0000313" key="3">
    <source>
        <dbReference type="EMBL" id="OAD63073.1"/>
    </source>
</evidence>
<dbReference type="SUPFAM" id="SSF88946">
    <property type="entry name" value="Sigma2 domain of RNA polymerase sigma factors"/>
    <property type="match status" value="1"/>
</dbReference>
<dbReference type="RefSeq" id="WP_057782918.1">
    <property type="nucleotide sequence ID" value="NZ_BJWE01000006.1"/>
</dbReference>
<keyword evidence="4" id="KW-1185">Reference proteome</keyword>
<dbReference type="Proteomes" id="UP001275867">
    <property type="component" value="Unassembled WGS sequence"/>
</dbReference>
<proteinExistence type="predicted"/>
<dbReference type="InterPro" id="IPR013325">
    <property type="entry name" value="RNA_pol_sigma_r2"/>
</dbReference>
<dbReference type="GO" id="GO:0006352">
    <property type="term" value="P:DNA-templated transcription initiation"/>
    <property type="evidence" value="ECO:0007669"/>
    <property type="project" value="InterPro"/>
</dbReference>
<evidence type="ECO:0000313" key="2">
    <source>
        <dbReference type="EMBL" id="MDV7693563.1"/>
    </source>
</evidence>
<name>A0A176TGB6_9LACO</name>
<evidence type="ECO:0000313" key="5">
    <source>
        <dbReference type="Proteomes" id="UP001275867"/>
    </source>
</evidence>
<comment type="caution">
    <text evidence="2">The sequence shown here is derived from an EMBL/GenBank/DDBJ whole genome shotgun (WGS) entry which is preliminary data.</text>
</comment>
<dbReference type="EMBL" id="LXND01000091">
    <property type="protein sequence ID" value="OAD63073.1"/>
    <property type="molecule type" value="Genomic_DNA"/>
</dbReference>
<evidence type="ECO:0000313" key="4">
    <source>
        <dbReference type="Proteomes" id="UP000077280"/>
    </source>
</evidence>
<feature type="domain" description="Helix-turn-helix conjugative transposon-like" evidence="1">
    <location>
        <begin position="8"/>
        <end position="63"/>
    </location>
</feature>